<proteinExistence type="predicted"/>
<accession>A0A0M2UUZ7</accession>
<reference evidence="1 2" key="1">
    <citation type="journal article" date="2013" name="BMC Microbiol.">
        <title>Identification of the type II cytochrome c maturation pathway in anammox bacteria by comparative genomics.</title>
        <authorList>
            <person name="Ferousi C."/>
            <person name="Speth D.R."/>
            <person name="Reimann J."/>
            <person name="Op den Camp H.J."/>
            <person name="Allen J.W."/>
            <person name="Keltjens J.T."/>
            <person name="Jetten M.S."/>
        </authorList>
    </citation>
    <scope>NUCLEOTIDE SEQUENCE [LARGE SCALE GENOMIC DNA]</scope>
    <source>
        <strain evidence="1">RU1</strain>
    </source>
</reference>
<feature type="non-terminal residue" evidence="1">
    <location>
        <position position="124"/>
    </location>
</feature>
<keyword evidence="2" id="KW-1185">Reference proteome</keyword>
<dbReference type="Pfam" id="PF13565">
    <property type="entry name" value="HTH_32"/>
    <property type="match status" value="1"/>
</dbReference>
<evidence type="ECO:0008006" key="3">
    <source>
        <dbReference type="Google" id="ProtNLM"/>
    </source>
</evidence>
<protein>
    <recommendedName>
        <fullName evidence="3">Transposase</fullName>
    </recommendedName>
</protein>
<name>A0A0M2UUZ7_9BACT</name>
<gene>
    <name evidence="1" type="ORF">BROFUL_01824</name>
</gene>
<dbReference type="AlphaFoldDB" id="A0A0M2UUZ7"/>
<sequence>MRQAKIQLTEEERATLKSFRSKGQHMTREVNRAHILSALDQNVPEKHILSVLGVGRTAIWRTRSAYLEKGLDYALHDVVRPGQPVKYGTNQQAEVVALACSAPPKGARRWTIALLTEAIRQQLK</sequence>
<organism evidence="1 2">
    <name type="scientific">Candidatus Brocadia fulgida</name>
    <dbReference type="NCBI Taxonomy" id="380242"/>
    <lineage>
        <taxon>Bacteria</taxon>
        <taxon>Pseudomonadati</taxon>
        <taxon>Planctomycetota</taxon>
        <taxon>Candidatus Brocadiia</taxon>
        <taxon>Candidatus Brocadiales</taxon>
        <taxon>Candidatus Brocadiaceae</taxon>
        <taxon>Candidatus Brocadia</taxon>
    </lineage>
</organism>
<evidence type="ECO:0000313" key="1">
    <source>
        <dbReference type="EMBL" id="KKO19445.1"/>
    </source>
</evidence>
<evidence type="ECO:0000313" key="2">
    <source>
        <dbReference type="Proteomes" id="UP000034954"/>
    </source>
</evidence>
<dbReference type="EMBL" id="LAQJ01000190">
    <property type="protein sequence ID" value="KKO19445.1"/>
    <property type="molecule type" value="Genomic_DNA"/>
</dbReference>
<dbReference type="Proteomes" id="UP000034954">
    <property type="component" value="Unassembled WGS sequence"/>
</dbReference>
<comment type="caution">
    <text evidence="1">The sequence shown here is derived from an EMBL/GenBank/DDBJ whole genome shotgun (WGS) entry which is preliminary data.</text>
</comment>